<dbReference type="RefSeq" id="WP_123669555.1">
    <property type="nucleotide sequence ID" value="NZ_RJKE01000001.1"/>
</dbReference>
<gene>
    <name evidence="1" type="ORF">EDD29_8356</name>
</gene>
<proteinExistence type="predicted"/>
<organism evidence="1 2">
    <name type="scientific">Actinocorallia herbida</name>
    <dbReference type="NCBI Taxonomy" id="58109"/>
    <lineage>
        <taxon>Bacteria</taxon>
        <taxon>Bacillati</taxon>
        <taxon>Actinomycetota</taxon>
        <taxon>Actinomycetes</taxon>
        <taxon>Streptosporangiales</taxon>
        <taxon>Thermomonosporaceae</taxon>
        <taxon>Actinocorallia</taxon>
    </lineage>
</organism>
<comment type="caution">
    <text evidence="1">The sequence shown here is derived from an EMBL/GenBank/DDBJ whole genome shotgun (WGS) entry which is preliminary data.</text>
</comment>
<dbReference type="SUPFAM" id="SSF53474">
    <property type="entry name" value="alpha/beta-Hydrolases"/>
    <property type="match status" value="1"/>
</dbReference>
<reference evidence="1 2" key="1">
    <citation type="submission" date="2018-11" db="EMBL/GenBank/DDBJ databases">
        <title>Sequencing the genomes of 1000 actinobacteria strains.</title>
        <authorList>
            <person name="Klenk H.-P."/>
        </authorList>
    </citation>
    <scope>NUCLEOTIDE SEQUENCE [LARGE SCALE GENOMIC DNA]</scope>
    <source>
        <strain evidence="1 2">DSM 44254</strain>
    </source>
</reference>
<dbReference type="GO" id="GO:0016787">
    <property type="term" value="F:hydrolase activity"/>
    <property type="evidence" value="ECO:0007669"/>
    <property type="project" value="InterPro"/>
</dbReference>
<dbReference type="EMBL" id="RJKE01000001">
    <property type="protein sequence ID" value="ROO90623.1"/>
    <property type="molecule type" value="Genomic_DNA"/>
</dbReference>
<dbReference type="InterPro" id="IPR010662">
    <property type="entry name" value="RBBP9/YdeN"/>
</dbReference>
<accession>A0A3N1DAR2</accession>
<protein>
    <recommendedName>
        <fullName evidence="3">Alpha/beta hydrolase family protein</fullName>
    </recommendedName>
</protein>
<keyword evidence="2" id="KW-1185">Reference proteome</keyword>
<dbReference type="Gene3D" id="3.40.50.1820">
    <property type="entry name" value="alpha/beta hydrolase"/>
    <property type="match status" value="1"/>
</dbReference>
<evidence type="ECO:0000313" key="1">
    <source>
        <dbReference type="EMBL" id="ROO90623.1"/>
    </source>
</evidence>
<dbReference type="OrthoDB" id="9804993at2"/>
<evidence type="ECO:0008006" key="3">
    <source>
        <dbReference type="Google" id="ProtNLM"/>
    </source>
</evidence>
<dbReference type="Proteomes" id="UP000272400">
    <property type="component" value="Unassembled WGS sequence"/>
</dbReference>
<dbReference type="AlphaFoldDB" id="A0A3N1DAR2"/>
<sequence>MGVLVLHGWQNHRPEGHWERVLAEELAGRGLAVEYPQLPDPDVPDLEVWLAEIAGLLAEPPGHGEADEKVVVCHSLACVAWLHAAGRGLVKADRVLLVAPPSPEFCAGEPEITAFAPPPLTPAEVAAAGVVRLVASDNDPYCVGGALEVYGRPLALDADLVPGAGHLDLDAGYGRWPSVLEWCLDPSVRLVPRVSP</sequence>
<dbReference type="InterPro" id="IPR029058">
    <property type="entry name" value="AB_hydrolase_fold"/>
</dbReference>
<name>A0A3N1DAR2_9ACTN</name>
<dbReference type="Pfam" id="PF06821">
    <property type="entry name" value="Ser_hydrolase"/>
    <property type="match status" value="1"/>
</dbReference>
<evidence type="ECO:0000313" key="2">
    <source>
        <dbReference type="Proteomes" id="UP000272400"/>
    </source>
</evidence>